<dbReference type="Pfam" id="PF00072">
    <property type="entry name" value="Response_reg"/>
    <property type="match status" value="1"/>
</dbReference>
<dbReference type="GO" id="GO:0000160">
    <property type="term" value="P:phosphorelay signal transduction system"/>
    <property type="evidence" value="ECO:0007669"/>
    <property type="project" value="InterPro"/>
</dbReference>
<dbReference type="GO" id="GO:0003677">
    <property type="term" value="F:DNA binding"/>
    <property type="evidence" value="ECO:0007669"/>
    <property type="project" value="UniProtKB-KW"/>
</dbReference>
<reference evidence="7" key="1">
    <citation type="submission" date="2016-03" db="EMBL/GenBank/DDBJ databases">
        <authorList>
            <person name="Ploux O."/>
        </authorList>
    </citation>
    <scope>NUCLEOTIDE SEQUENCE</scope>
    <source>
        <strain evidence="7">UC10</strain>
    </source>
</reference>
<accession>A0A1Y5PWZ7</accession>
<evidence type="ECO:0000256" key="3">
    <source>
        <dbReference type="PROSITE-ProRule" id="PRU00169"/>
    </source>
</evidence>
<gene>
    <name evidence="7" type="ORF">SPPYR_0937</name>
</gene>
<feature type="domain" description="Response regulatory" evidence="6">
    <location>
        <begin position="65"/>
        <end position="180"/>
    </location>
</feature>
<dbReference type="InterPro" id="IPR016032">
    <property type="entry name" value="Sig_transdc_resp-reg_C-effctor"/>
</dbReference>
<evidence type="ECO:0000259" key="5">
    <source>
        <dbReference type="PROSITE" id="PS50043"/>
    </source>
</evidence>
<keyword evidence="1 3" id="KW-0597">Phosphoprotein</keyword>
<evidence type="ECO:0000313" key="7">
    <source>
        <dbReference type="EMBL" id="SBV32057.1"/>
    </source>
</evidence>
<dbReference type="SUPFAM" id="SSF46894">
    <property type="entry name" value="C-terminal effector domain of the bipartite response regulators"/>
    <property type="match status" value="1"/>
</dbReference>
<dbReference type="InterPro" id="IPR058245">
    <property type="entry name" value="NreC/VraR/RcsB-like_REC"/>
</dbReference>
<dbReference type="CDD" id="cd06170">
    <property type="entry name" value="LuxR_C_like"/>
    <property type="match status" value="1"/>
</dbReference>
<name>A0A1Y5PWZ7_9SPHN</name>
<proteinExistence type="predicted"/>
<dbReference type="InterPro" id="IPR039420">
    <property type="entry name" value="WalR-like"/>
</dbReference>
<dbReference type="Pfam" id="PF00196">
    <property type="entry name" value="GerE"/>
    <property type="match status" value="1"/>
</dbReference>
<evidence type="ECO:0000256" key="1">
    <source>
        <dbReference type="ARBA" id="ARBA00022553"/>
    </source>
</evidence>
<dbReference type="GO" id="GO:0006355">
    <property type="term" value="P:regulation of DNA-templated transcription"/>
    <property type="evidence" value="ECO:0007669"/>
    <property type="project" value="InterPro"/>
</dbReference>
<dbReference type="Gene3D" id="3.40.50.2300">
    <property type="match status" value="1"/>
</dbReference>
<dbReference type="InterPro" id="IPR011006">
    <property type="entry name" value="CheY-like_superfamily"/>
</dbReference>
<dbReference type="CDD" id="cd17535">
    <property type="entry name" value="REC_NarL-like"/>
    <property type="match status" value="1"/>
</dbReference>
<dbReference type="SMART" id="SM00421">
    <property type="entry name" value="HTH_LUXR"/>
    <property type="match status" value="1"/>
</dbReference>
<dbReference type="PROSITE" id="PS50110">
    <property type="entry name" value="RESPONSE_REGULATORY"/>
    <property type="match status" value="1"/>
</dbReference>
<feature type="modified residue" description="4-aspartylphosphate" evidence="3">
    <location>
        <position position="116"/>
    </location>
</feature>
<feature type="region of interest" description="Disordered" evidence="4">
    <location>
        <begin position="1"/>
        <end position="23"/>
    </location>
</feature>
<dbReference type="PRINTS" id="PR00038">
    <property type="entry name" value="HTHLUXR"/>
</dbReference>
<evidence type="ECO:0008006" key="8">
    <source>
        <dbReference type="Google" id="ProtNLM"/>
    </source>
</evidence>
<dbReference type="PROSITE" id="PS50043">
    <property type="entry name" value="HTH_LUXR_2"/>
    <property type="match status" value="1"/>
</dbReference>
<dbReference type="PANTHER" id="PTHR43214">
    <property type="entry name" value="TWO-COMPONENT RESPONSE REGULATOR"/>
    <property type="match status" value="1"/>
</dbReference>
<keyword evidence="2" id="KW-0238">DNA-binding</keyword>
<dbReference type="PANTHER" id="PTHR43214:SF43">
    <property type="entry name" value="TWO-COMPONENT RESPONSE REGULATOR"/>
    <property type="match status" value="1"/>
</dbReference>
<dbReference type="SMART" id="SM00448">
    <property type="entry name" value="REC"/>
    <property type="match status" value="1"/>
</dbReference>
<dbReference type="KEGG" id="sphu:SPPYR_0937"/>
<dbReference type="InterPro" id="IPR001789">
    <property type="entry name" value="Sig_transdc_resp-reg_receiver"/>
</dbReference>
<dbReference type="EMBL" id="LT598653">
    <property type="protein sequence ID" value="SBV32057.1"/>
    <property type="molecule type" value="Genomic_DNA"/>
</dbReference>
<evidence type="ECO:0000256" key="4">
    <source>
        <dbReference type="SAM" id="MobiDB-lite"/>
    </source>
</evidence>
<evidence type="ECO:0000256" key="2">
    <source>
        <dbReference type="ARBA" id="ARBA00023125"/>
    </source>
</evidence>
<dbReference type="InterPro" id="IPR000792">
    <property type="entry name" value="Tscrpt_reg_LuxR_C"/>
</dbReference>
<protein>
    <recommendedName>
        <fullName evidence="8">Response regulator transcription factor</fullName>
    </recommendedName>
</protein>
<organism evidence="7">
    <name type="scientific">uncultured Sphingopyxis sp</name>
    <dbReference type="NCBI Taxonomy" id="310581"/>
    <lineage>
        <taxon>Bacteria</taxon>
        <taxon>Pseudomonadati</taxon>
        <taxon>Pseudomonadota</taxon>
        <taxon>Alphaproteobacteria</taxon>
        <taxon>Sphingomonadales</taxon>
        <taxon>Sphingomonadaceae</taxon>
        <taxon>Sphingopyxis</taxon>
        <taxon>environmental samples</taxon>
    </lineage>
</organism>
<evidence type="ECO:0000259" key="6">
    <source>
        <dbReference type="PROSITE" id="PS50110"/>
    </source>
</evidence>
<feature type="domain" description="HTH luxR-type" evidence="5">
    <location>
        <begin position="197"/>
        <end position="262"/>
    </location>
</feature>
<dbReference type="AlphaFoldDB" id="A0A1Y5PWZ7"/>
<sequence length="264" mass="28293">MITRGGARNHARPASPESAAAKLRTSARLASPNIIRVAAAAKSADQPASGRLGGRRGAGMVSKHNILIVDDHRITQSGLRFLFGSLDRYTVVGALDRGATVNAFVQSQPVDLVILDLNLPDVRGINVLAEIVGSRDMTVIILTGETHVNEIHSALKLGARAIVSKSDSLDHIVAACDAALAGEIYVSPHIGEALGKFQQPPVALSSRQMAILHYLAQGETNKEIAYRLAIAPPTVSFHIAELRRKLDVPHNRKIVERANELNLL</sequence>
<dbReference type="SUPFAM" id="SSF52172">
    <property type="entry name" value="CheY-like"/>
    <property type="match status" value="1"/>
</dbReference>